<sequence>MTESSGPAPIIVTAVFGKSDAAYFDTLRREHFPPERNHLSAHLTMFHHLSPLLEAELKQRLSNETRGVPMPSARIAGLMSLGRGVAFRIESSELADIRDRLADAFSSMLTPQDAAGWRPHVTVQNKVEPYQAKALQVALEADFRPRPVAIAGLASWYYRGGPWEPLSRHMFA</sequence>
<dbReference type="KEGG" id="sari:H5J25_05825"/>
<reference evidence="2" key="1">
    <citation type="submission" date="2020-09" db="EMBL/GenBank/DDBJ databases">
        <title>Sphingomonas sp., a new species isolated from pork steak.</title>
        <authorList>
            <person name="Heidler von Heilborn D."/>
        </authorList>
    </citation>
    <scope>NUCLEOTIDE SEQUENCE [LARGE SCALE GENOMIC DNA]</scope>
</reference>
<evidence type="ECO:0000313" key="2">
    <source>
        <dbReference type="Proteomes" id="UP000595894"/>
    </source>
</evidence>
<proteinExistence type="predicted"/>
<accession>A0A974NWI5</accession>
<dbReference type="InterPro" id="IPR009097">
    <property type="entry name" value="Cyclic_Pdiesterase"/>
</dbReference>
<dbReference type="Pfam" id="PF13563">
    <property type="entry name" value="2_5_RNA_ligase2"/>
    <property type="match status" value="1"/>
</dbReference>
<dbReference type="SUPFAM" id="SSF55144">
    <property type="entry name" value="LigT-like"/>
    <property type="match status" value="1"/>
</dbReference>
<keyword evidence="1" id="KW-0436">Ligase</keyword>
<evidence type="ECO:0000313" key="1">
    <source>
        <dbReference type="EMBL" id="QQV78211.1"/>
    </source>
</evidence>
<dbReference type="AlphaFoldDB" id="A0A974NWI5"/>
<dbReference type="Gene3D" id="3.90.1140.10">
    <property type="entry name" value="Cyclic phosphodiesterase"/>
    <property type="match status" value="1"/>
</dbReference>
<protein>
    <submittedName>
        <fullName evidence="1">2'-5' RNA ligase family protein</fullName>
    </submittedName>
</protein>
<dbReference type="EMBL" id="CP061035">
    <property type="protein sequence ID" value="QQV78211.1"/>
    <property type="molecule type" value="Genomic_DNA"/>
</dbReference>
<name>A0A974NWI5_9SPHN</name>
<organism evidence="1 2">
    <name type="scientific">Sphingomonas aliaeris</name>
    <dbReference type="NCBI Taxonomy" id="2759526"/>
    <lineage>
        <taxon>Bacteria</taxon>
        <taxon>Pseudomonadati</taxon>
        <taxon>Pseudomonadota</taxon>
        <taxon>Alphaproteobacteria</taxon>
        <taxon>Sphingomonadales</taxon>
        <taxon>Sphingomonadaceae</taxon>
        <taxon>Sphingomonas</taxon>
    </lineage>
</organism>
<keyword evidence="2" id="KW-1185">Reference proteome</keyword>
<dbReference type="GO" id="GO:0016874">
    <property type="term" value="F:ligase activity"/>
    <property type="evidence" value="ECO:0007669"/>
    <property type="project" value="UniProtKB-KW"/>
</dbReference>
<dbReference type="Proteomes" id="UP000595894">
    <property type="component" value="Chromosome"/>
</dbReference>
<gene>
    <name evidence="1" type="ORF">H5J25_05825</name>
</gene>